<dbReference type="SMART" id="SM00874">
    <property type="entry name" value="B5"/>
    <property type="match status" value="1"/>
</dbReference>
<dbReference type="SMART" id="SM00896">
    <property type="entry name" value="FDX-ACB"/>
    <property type="match status" value="1"/>
</dbReference>
<evidence type="ECO:0000256" key="16">
    <source>
        <dbReference type="PROSITE-ProRule" id="PRU00209"/>
    </source>
</evidence>
<feature type="domain" description="TRNA-binding" evidence="17">
    <location>
        <begin position="39"/>
        <end position="150"/>
    </location>
</feature>
<proteinExistence type="inferred from homology"/>
<keyword evidence="9 15" id="KW-0067">ATP-binding</keyword>
<dbReference type="RefSeq" id="WP_154570343.1">
    <property type="nucleotide sequence ID" value="NZ_VWSJ01000006.1"/>
</dbReference>
<dbReference type="AlphaFoldDB" id="A0A6L5WGH6"/>
<evidence type="ECO:0000256" key="13">
    <source>
        <dbReference type="ARBA" id="ARBA00023146"/>
    </source>
</evidence>
<keyword evidence="21" id="KW-1185">Reference proteome</keyword>
<dbReference type="PROSITE" id="PS50886">
    <property type="entry name" value="TRBD"/>
    <property type="match status" value="1"/>
</dbReference>
<comment type="subcellular location">
    <subcellularLocation>
        <location evidence="1 15">Cytoplasm</location>
    </subcellularLocation>
</comment>
<dbReference type="PANTHER" id="PTHR10947">
    <property type="entry name" value="PHENYLALANYL-TRNA SYNTHETASE BETA CHAIN AND LEUCINE-RICH REPEAT-CONTAINING PROTEIN 47"/>
    <property type="match status" value="1"/>
</dbReference>
<comment type="catalytic activity">
    <reaction evidence="14 15">
        <text>tRNA(Phe) + L-phenylalanine + ATP = L-phenylalanyl-tRNA(Phe) + AMP + diphosphate + H(+)</text>
        <dbReference type="Rhea" id="RHEA:19413"/>
        <dbReference type="Rhea" id="RHEA-COMP:9668"/>
        <dbReference type="Rhea" id="RHEA-COMP:9699"/>
        <dbReference type="ChEBI" id="CHEBI:15378"/>
        <dbReference type="ChEBI" id="CHEBI:30616"/>
        <dbReference type="ChEBI" id="CHEBI:33019"/>
        <dbReference type="ChEBI" id="CHEBI:58095"/>
        <dbReference type="ChEBI" id="CHEBI:78442"/>
        <dbReference type="ChEBI" id="CHEBI:78531"/>
        <dbReference type="ChEBI" id="CHEBI:456215"/>
        <dbReference type="EC" id="6.1.1.20"/>
    </reaction>
</comment>
<dbReference type="Pfam" id="PF01588">
    <property type="entry name" value="tRNA_bind"/>
    <property type="match status" value="1"/>
</dbReference>
<name>A0A6L5WGH6_9BACT</name>
<dbReference type="SUPFAM" id="SSF56037">
    <property type="entry name" value="PheT/TilS domain"/>
    <property type="match status" value="1"/>
</dbReference>
<dbReference type="Gene3D" id="3.30.70.380">
    <property type="entry name" value="Ferrodoxin-fold anticodon-binding domain"/>
    <property type="match status" value="1"/>
</dbReference>
<dbReference type="Proteomes" id="UP000476338">
    <property type="component" value="Unassembled WGS sequence"/>
</dbReference>
<dbReference type="PROSITE" id="PS51483">
    <property type="entry name" value="B5"/>
    <property type="match status" value="1"/>
</dbReference>
<dbReference type="GO" id="GO:0006432">
    <property type="term" value="P:phenylalanyl-tRNA aminoacylation"/>
    <property type="evidence" value="ECO:0007669"/>
    <property type="project" value="UniProtKB-UniRule"/>
</dbReference>
<evidence type="ECO:0000256" key="1">
    <source>
        <dbReference type="ARBA" id="ARBA00004496"/>
    </source>
</evidence>
<evidence type="ECO:0000256" key="2">
    <source>
        <dbReference type="ARBA" id="ARBA00008653"/>
    </source>
</evidence>
<evidence type="ECO:0000313" key="21">
    <source>
        <dbReference type="Proteomes" id="UP000476338"/>
    </source>
</evidence>
<dbReference type="GO" id="GO:0000287">
    <property type="term" value="F:magnesium ion binding"/>
    <property type="evidence" value="ECO:0007669"/>
    <property type="project" value="UniProtKB-UniRule"/>
</dbReference>
<evidence type="ECO:0000256" key="10">
    <source>
        <dbReference type="ARBA" id="ARBA00022842"/>
    </source>
</evidence>
<keyword evidence="5 16" id="KW-0820">tRNA-binding</keyword>
<reference evidence="20 21" key="2">
    <citation type="submission" date="2020-03" db="EMBL/GenBank/DDBJ databases">
        <title>Campylobacter portucalensis sp. nov., a new species of Campylobacter isolated from the reproductive tract of bulls.</title>
        <authorList>
            <person name="Silva M.F."/>
            <person name="Pereira G."/>
            <person name="Carneiro C."/>
            <person name="Hemphill A."/>
            <person name="Mateus L."/>
            <person name="Lopes-Da-Costa L."/>
            <person name="Silva E."/>
        </authorList>
    </citation>
    <scope>NUCLEOTIDE SEQUENCE [LARGE SCALE GENOMIC DNA]</scope>
    <source>
        <strain evidence="20 21">FMV-PI01</strain>
    </source>
</reference>
<dbReference type="NCBIfam" id="NF045760">
    <property type="entry name" value="YtpR"/>
    <property type="match status" value="1"/>
</dbReference>
<feature type="binding site" evidence="15">
    <location>
        <position position="450"/>
    </location>
    <ligand>
        <name>Mg(2+)</name>
        <dbReference type="ChEBI" id="CHEBI:18420"/>
        <note>shared with alpha subunit</note>
    </ligand>
</feature>
<dbReference type="InterPro" id="IPR045864">
    <property type="entry name" value="aa-tRNA-synth_II/BPL/LPL"/>
</dbReference>
<dbReference type="GO" id="GO:0000049">
    <property type="term" value="F:tRNA binding"/>
    <property type="evidence" value="ECO:0007669"/>
    <property type="project" value="UniProtKB-UniRule"/>
</dbReference>
<dbReference type="Gene3D" id="3.30.56.10">
    <property type="match status" value="2"/>
</dbReference>
<evidence type="ECO:0000256" key="15">
    <source>
        <dbReference type="HAMAP-Rule" id="MF_00283"/>
    </source>
</evidence>
<dbReference type="Pfam" id="PF03147">
    <property type="entry name" value="FDX-ACB"/>
    <property type="match status" value="1"/>
</dbReference>
<dbReference type="InterPro" id="IPR036690">
    <property type="entry name" value="Fdx_antiC-bd_sf"/>
</dbReference>
<evidence type="ECO:0000256" key="3">
    <source>
        <dbReference type="ARBA" id="ARBA00011209"/>
    </source>
</evidence>
<feature type="binding site" evidence="15">
    <location>
        <position position="444"/>
    </location>
    <ligand>
        <name>Mg(2+)</name>
        <dbReference type="ChEBI" id="CHEBI:18420"/>
        <note>shared with alpha subunit</note>
    </ligand>
</feature>
<comment type="cofactor">
    <cofactor evidence="15">
        <name>Mg(2+)</name>
        <dbReference type="ChEBI" id="CHEBI:18420"/>
    </cofactor>
    <text evidence="15">Binds 2 magnesium ions per tetramer.</text>
</comment>
<keyword evidence="8 15" id="KW-0547">Nucleotide-binding</keyword>
<dbReference type="InterPro" id="IPR005121">
    <property type="entry name" value="Fdx_antiC-bd"/>
</dbReference>
<keyword evidence="10 15" id="KW-0460">Magnesium</keyword>
<sequence length="775" mass="87536">MIVTRNWLNEWIDISKINLEEIVKTLNSIGLEVDSYKEIRIPKGVVIGYVKSKTKHEDSDKLSICEVDVGTEILQIVCGAKNVEAGQYVPVSLIGSKLPNGLIIKPTKLRDIESNGMICSSVELGLPKINDGIWILDDSIGELVLGKELLEYQSINDDIIEIELTPNRGDCLSVYGVARDLSVALNLNLKPLIYSEKDGLLGIGRLIGIHTSDKIKSTFQYKAFSIENPIFLDSIKNLRVKFAEIEKKSCIESILSYVTHTTGVLLRAYDAQKLLGDKEKITIDIKDDAFGYSCVYLDDKCLSKTGISQMDFAKISDETKIIIVEANYTDPKIISLAINEDKNLTPDEHSYRSTRGSEPKLELGQSYLFNILSKMQGVAIYSGSQQIVQNFEPKIISFDIDSINSIIGKEIIRNDAVKILKKLGFEIVVEQEFISAKVPSYRHDIENIYDIAEEIVRIVSIENIESKPLNFSEKNRLNKSYFDYKNKQQIKIKSVSAGFFECISYIFDNEIELLNLGFKKCKVYLENPINSELNMLRPTLLNHLLKACERNLKNSKKSIKLFEIGAVFDVNANQSDNIAFLASGLQNEPSLLNSSKPKEFDFISFASKISSVIGKFSCKVRDEKIPYLSEFEQADIVIDGVIVGYIGRLNLNIEKEKDLGKTYVCEIKFNKLKFNKIVAKPYSKFPSISRDLSIISPKNMRFDEIKKCILDLKISNLKSFNLVDIYSDEKLKENQSITINFIFQDMNKTLEDGDISSQIDIILSSLKENLNIGLR</sequence>
<evidence type="ECO:0000259" key="19">
    <source>
        <dbReference type="PROSITE" id="PS51483"/>
    </source>
</evidence>
<comment type="caution">
    <text evidence="20">The sequence shown here is derived from an EMBL/GenBank/DDBJ whole genome shotgun (WGS) entry which is preliminary data.</text>
</comment>
<dbReference type="InterPro" id="IPR009061">
    <property type="entry name" value="DNA-bd_dom_put_sf"/>
</dbReference>
<feature type="domain" description="B5" evidence="19">
    <location>
        <begin position="391"/>
        <end position="466"/>
    </location>
</feature>
<keyword evidence="4 15" id="KW-0963">Cytoplasm</keyword>
<dbReference type="GO" id="GO:0009328">
    <property type="term" value="C:phenylalanine-tRNA ligase complex"/>
    <property type="evidence" value="ECO:0007669"/>
    <property type="project" value="TreeGrafter"/>
</dbReference>
<dbReference type="HAMAP" id="MF_00283">
    <property type="entry name" value="Phe_tRNA_synth_beta1"/>
    <property type="match status" value="1"/>
</dbReference>
<dbReference type="GO" id="GO:0005524">
    <property type="term" value="F:ATP binding"/>
    <property type="evidence" value="ECO:0007669"/>
    <property type="project" value="UniProtKB-UniRule"/>
</dbReference>
<evidence type="ECO:0000256" key="5">
    <source>
        <dbReference type="ARBA" id="ARBA00022555"/>
    </source>
</evidence>
<comment type="similarity">
    <text evidence="2 15">Belongs to the phenylalanyl-tRNA synthetase beta subunit family. Type 1 subfamily.</text>
</comment>
<dbReference type="InterPro" id="IPR033714">
    <property type="entry name" value="tRNA_bind_bactPheRS"/>
</dbReference>
<dbReference type="NCBIfam" id="TIGR00472">
    <property type="entry name" value="pheT_bact"/>
    <property type="match status" value="1"/>
</dbReference>
<evidence type="ECO:0000259" key="17">
    <source>
        <dbReference type="PROSITE" id="PS50886"/>
    </source>
</evidence>
<dbReference type="PANTHER" id="PTHR10947:SF0">
    <property type="entry name" value="PHENYLALANINE--TRNA LIGASE BETA SUBUNIT"/>
    <property type="match status" value="1"/>
</dbReference>
<keyword evidence="6 15" id="KW-0436">Ligase</keyword>
<dbReference type="Gene3D" id="2.40.50.140">
    <property type="entry name" value="Nucleic acid-binding proteins"/>
    <property type="match status" value="1"/>
</dbReference>
<feature type="domain" description="FDX-ACB" evidence="18">
    <location>
        <begin position="683"/>
        <end position="775"/>
    </location>
</feature>
<evidence type="ECO:0000256" key="9">
    <source>
        <dbReference type="ARBA" id="ARBA00022840"/>
    </source>
</evidence>
<evidence type="ECO:0000256" key="6">
    <source>
        <dbReference type="ARBA" id="ARBA00022598"/>
    </source>
</evidence>
<keyword evidence="7 15" id="KW-0479">Metal-binding</keyword>
<evidence type="ECO:0000256" key="7">
    <source>
        <dbReference type="ARBA" id="ARBA00022723"/>
    </source>
</evidence>
<organism evidence="20 21">
    <name type="scientific">Campylobacter portucalensis</name>
    <dbReference type="NCBI Taxonomy" id="2608384"/>
    <lineage>
        <taxon>Bacteria</taxon>
        <taxon>Pseudomonadati</taxon>
        <taxon>Campylobacterota</taxon>
        <taxon>Epsilonproteobacteria</taxon>
        <taxon>Campylobacterales</taxon>
        <taxon>Campylobacteraceae</taxon>
        <taxon>Campylobacter</taxon>
    </lineage>
</organism>
<keyword evidence="12 15" id="KW-0648">Protein biosynthesis</keyword>
<reference evidence="20 21" key="1">
    <citation type="submission" date="2019-09" db="EMBL/GenBank/DDBJ databases">
        <authorList>
            <person name="Silva M."/>
            <person name="Pereira G."/>
            <person name="Lopes-Da-Costa L."/>
            <person name="Silva E."/>
        </authorList>
    </citation>
    <scope>NUCLEOTIDE SEQUENCE [LARGE SCALE GENOMIC DNA]</scope>
    <source>
        <strain evidence="20 21">FMV-PI01</strain>
    </source>
</reference>
<dbReference type="Pfam" id="PF17759">
    <property type="entry name" value="tRNA_synthFbeta"/>
    <property type="match status" value="1"/>
</dbReference>
<keyword evidence="13 15" id="KW-0030">Aminoacyl-tRNA synthetase</keyword>
<dbReference type="CDD" id="cd02796">
    <property type="entry name" value="tRNA_bind_bactPheRS"/>
    <property type="match status" value="1"/>
</dbReference>
<protein>
    <recommendedName>
        <fullName evidence="15">Phenylalanine--tRNA ligase beta subunit</fullName>
        <ecNumber evidence="15">6.1.1.20</ecNumber>
    </recommendedName>
    <alternativeName>
        <fullName evidence="15">Phenylalanyl-tRNA synthetase beta subunit</fullName>
        <shortName evidence="15">PheRS</shortName>
    </alternativeName>
</protein>
<comment type="subunit">
    <text evidence="3 15">Tetramer of two alpha and two beta subunits.</text>
</comment>
<dbReference type="PROSITE" id="PS51447">
    <property type="entry name" value="FDX_ACB"/>
    <property type="match status" value="1"/>
</dbReference>
<dbReference type="SUPFAM" id="SSF50249">
    <property type="entry name" value="Nucleic acid-binding proteins"/>
    <property type="match status" value="1"/>
</dbReference>
<dbReference type="Gene3D" id="3.30.930.10">
    <property type="entry name" value="Bira Bifunctional Protein, Domain 2"/>
    <property type="match status" value="1"/>
</dbReference>
<evidence type="ECO:0000256" key="14">
    <source>
        <dbReference type="ARBA" id="ARBA00049255"/>
    </source>
</evidence>
<evidence type="ECO:0000256" key="4">
    <source>
        <dbReference type="ARBA" id="ARBA00022490"/>
    </source>
</evidence>
<evidence type="ECO:0000256" key="11">
    <source>
        <dbReference type="ARBA" id="ARBA00022884"/>
    </source>
</evidence>
<evidence type="ECO:0000313" key="20">
    <source>
        <dbReference type="EMBL" id="MSN96079.1"/>
    </source>
</evidence>
<dbReference type="InterPro" id="IPR012340">
    <property type="entry name" value="NA-bd_OB-fold"/>
</dbReference>
<dbReference type="EMBL" id="VWSJ01000006">
    <property type="protein sequence ID" value="MSN96079.1"/>
    <property type="molecule type" value="Genomic_DNA"/>
</dbReference>
<dbReference type="SUPFAM" id="SSF55681">
    <property type="entry name" value="Class II aaRS and biotin synthetases"/>
    <property type="match status" value="1"/>
</dbReference>
<dbReference type="EC" id="6.1.1.20" evidence="15"/>
<feature type="binding site" evidence="15">
    <location>
        <position position="453"/>
    </location>
    <ligand>
        <name>Mg(2+)</name>
        <dbReference type="ChEBI" id="CHEBI:18420"/>
        <note>shared with alpha subunit</note>
    </ligand>
</feature>
<dbReference type="SUPFAM" id="SSF46955">
    <property type="entry name" value="Putative DNA-binding domain"/>
    <property type="match status" value="1"/>
</dbReference>
<evidence type="ECO:0000256" key="12">
    <source>
        <dbReference type="ARBA" id="ARBA00022917"/>
    </source>
</evidence>
<keyword evidence="11 16" id="KW-0694">RNA-binding</keyword>
<dbReference type="InterPro" id="IPR002547">
    <property type="entry name" value="tRNA-bd_dom"/>
</dbReference>
<dbReference type="GO" id="GO:0004826">
    <property type="term" value="F:phenylalanine-tRNA ligase activity"/>
    <property type="evidence" value="ECO:0007669"/>
    <property type="project" value="UniProtKB-UniRule"/>
</dbReference>
<accession>A0A6L5WGH6</accession>
<evidence type="ECO:0000259" key="18">
    <source>
        <dbReference type="PROSITE" id="PS51447"/>
    </source>
</evidence>
<feature type="binding site" evidence="15">
    <location>
        <position position="454"/>
    </location>
    <ligand>
        <name>Mg(2+)</name>
        <dbReference type="ChEBI" id="CHEBI:18420"/>
        <note>shared with alpha subunit</note>
    </ligand>
</feature>
<dbReference type="Pfam" id="PF03484">
    <property type="entry name" value="B5"/>
    <property type="match status" value="1"/>
</dbReference>
<dbReference type="SUPFAM" id="SSF54991">
    <property type="entry name" value="Anticodon-binding domain of PheRS"/>
    <property type="match status" value="1"/>
</dbReference>
<dbReference type="InterPro" id="IPR005147">
    <property type="entry name" value="tRNA_synthase_B5-dom"/>
</dbReference>
<gene>
    <name evidence="15" type="primary">pheT</name>
    <name evidence="20" type="ORF">F1B92_02530</name>
</gene>
<dbReference type="InterPro" id="IPR041616">
    <property type="entry name" value="PheRS_beta_core"/>
</dbReference>
<dbReference type="InterPro" id="IPR045060">
    <property type="entry name" value="Phe-tRNA-ligase_IIc_bsu"/>
</dbReference>
<evidence type="ECO:0000256" key="8">
    <source>
        <dbReference type="ARBA" id="ARBA00022741"/>
    </source>
</evidence>
<dbReference type="InterPro" id="IPR004532">
    <property type="entry name" value="Phe-tRNA-ligase_IIc_bsu_bact"/>
</dbReference>